<dbReference type="GO" id="GO:0009432">
    <property type="term" value="P:SOS response"/>
    <property type="evidence" value="ECO:0007669"/>
    <property type="project" value="UniProtKB-KW"/>
</dbReference>
<dbReference type="EMBL" id="LR586016">
    <property type="protein sequence ID" value="VIP04861.1"/>
    <property type="molecule type" value="Genomic_DNA"/>
</dbReference>
<accession>A0A6C2YTZ0</accession>
<dbReference type="InterPro" id="IPR047296">
    <property type="entry name" value="GIY-YIG_UvrC_Cho"/>
</dbReference>
<feature type="domain" description="GIY-YIG" evidence="3">
    <location>
        <begin position="47"/>
        <end position="125"/>
    </location>
</feature>
<protein>
    <recommendedName>
        <fullName evidence="6">GIY-YIG domain-containing protein</fullName>
    </recommendedName>
</protein>
<dbReference type="Gene3D" id="4.10.860.10">
    <property type="entry name" value="UVR domain"/>
    <property type="match status" value="1"/>
</dbReference>
<evidence type="ECO:0000259" key="3">
    <source>
        <dbReference type="PROSITE" id="PS50164"/>
    </source>
</evidence>
<organism evidence="4">
    <name type="scientific">Tuwongella immobilis</name>
    <dbReference type="NCBI Taxonomy" id="692036"/>
    <lineage>
        <taxon>Bacteria</taxon>
        <taxon>Pseudomonadati</taxon>
        <taxon>Planctomycetota</taxon>
        <taxon>Planctomycetia</taxon>
        <taxon>Gemmatales</taxon>
        <taxon>Gemmataceae</taxon>
        <taxon>Tuwongella</taxon>
    </lineage>
</organism>
<dbReference type="Gene3D" id="3.40.1440.10">
    <property type="entry name" value="GIY-YIG endonuclease"/>
    <property type="match status" value="1"/>
</dbReference>
<dbReference type="RefSeq" id="WP_162659885.1">
    <property type="nucleotide sequence ID" value="NZ_LR593887.1"/>
</dbReference>
<keyword evidence="1" id="KW-0227">DNA damage</keyword>
<sequence length="416" mass="46801">MRLFQPDGFSNFGTSRFRPADLTAPTTRIKPRSARMLRSAVRDACPRRPGVYGMLDRRGHLIYVGKAKSLRARLLSYFRPNSRNHKAGRIIESTRCLIWEETTSEFAALLRELELIQRHLPMFNVQGKPGRQRYRYVCIGRGPVPYVYSVMRPTGKEQAVYGPLVGARRVDEAVRKLNHWFGLRDCSSKISLGFAEQAELFDAERSPRCLRYELGNCLGPCIKAVHSRDYRQAVNAAKRFLEGRNSQPIDQLTKEMLDAATSCQFERAAALRDKLGELQWLIDRLTWVQHARDQHSFIYPHGSANGRTMWYIVHRGQVRNVTLQPRTLAEGEVAARLIQESFSANEPLGQPLAVGQVDSVLLVAAWFRKHAEARQEALTATEALAKCAGLPLELPRLAEAIALAPASVGEITAAAK</sequence>
<dbReference type="SUPFAM" id="SSF46600">
    <property type="entry name" value="C-terminal UvrC-binding domain of UvrB"/>
    <property type="match status" value="1"/>
</dbReference>
<dbReference type="CDD" id="cd10434">
    <property type="entry name" value="GIY-YIG_UvrC_Cho"/>
    <property type="match status" value="1"/>
</dbReference>
<dbReference type="InParanoid" id="A0A6C2YTZ0"/>
<keyword evidence="1" id="KW-0742">SOS response</keyword>
<dbReference type="Pfam" id="PF01541">
    <property type="entry name" value="GIY-YIG"/>
    <property type="match status" value="1"/>
</dbReference>
<dbReference type="InterPro" id="IPR001943">
    <property type="entry name" value="UVR_dom"/>
</dbReference>
<keyword evidence="5" id="KW-1185">Reference proteome</keyword>
<evidence type="ECO:0000313" key="4">
    <source>
        <dbReference type="EMBL" id="VIP04861.1"/>
    </source>
</evidence>
<name>A0A6C2YTZ0_9BACT</name>
<dbReference type="EMBL" id="LR593887">
    <property type="protein sequence ID" value="VTS07081.1"/>
    <property type="molecule type" value="Genomic_DNA"/>
</dbReference>
<dbReference type="InterPro" id="IPR050066">
    <property type="entry name" value="UvrABC_protein_C"/>
</dbReference>
<dbReference type="Pfam" id="PF02151">
    <property type="entry name" value="UVR"/>
    <property type="match status" value="1"/>
</dbReference>
<dbReference type="KEGG" id="tim:GMBLW1_43320"/>
<dbReference type="GO" id="GO:0009380">
    <property type="term" value="C:excinuclease repair complex"/>
    <property type="evidence" value="ECO:0007669"/>
    <property type="project" value="TreeGrafter"/>
</dbReference>
<dbReference type="GO" id="GO:0006289">
    <property type="term" value="P:nucleotide-excision repair"/>
    <property type="evidence" value="ECO:0007669"/>
    <property type="project" value="InterPro"/>
</dbReference>
<dbReference type="PANTHER" id="PTHR30562:SF1">
    <property type="entry name" value="UVRABC SYSTEM PROTEIN C"/>
    <property type="match status" value="1"/>
</dbReference>
<reference evidence="4" key="1">
    <citation type="submission" date="2019-04" db="EMBL/GenBank/DDBJ databases">
        <authorList>
            <consortium name="Science for Life Laboratories"/>
        </authorList>
    </citation>
    <scope>NUCLEOTIDE SEQUENCE</scope>
    <source>
        <strain evidence="4">MBLW1</strain>
    </source>
</reference>
<dbReference type="AlphaFoldDB" id="A0A6C2YTZ0"/>
<evidence type="ECO:0008006" key="6">
    <source>
        <dbReference type="Google" id="ProtNLM"/>
    </source>
</evidence>
<dbReference type="SMART" id="SM00465">
    <property type="entry name" value="GIYc"/>
    <property type="match status" value="1"/>
</dbReference>
<dbReference type="PROSITE" id="PS50151">
    <property type="entry name" value="UVR"/>
    <property type="match status" value="1"/>
</dbReference>
<feature type="domain" description="UVR" evidence="2">
    <location>
        <begin position="246"/>
        <end position="281"/>
    </location>
</feature>
<dbReference type="InterPro" id="IPR035901">
    <property type="entry name" value="GIY-YIG_endonuc_sf"/>
</dbReference>
<dbReference type="InterPro" id="IPR036876">
    <property type="entry name" value="UVR_dom_sf"/>
</dbReference>
<evidence type="ECO:0000313" key="5">
    <source>
        <dbReference type="Proteomes" id="UP000464378"/>
    </source>
</evidence>
<evidence type="ECO:0000256" key="1">
    <source>
        <dbReference type="ARBA" id="ARBA00023236"/>
    </source>
</evidence>
<dbReference type="PROSITE" id="PS50164">
    <property type="entry name" value="GIY_YIG"/>
    <property type="match status" value="1"/>
</dbReference>
<dbReference type="SUPFAM" id="SSF82771">
    <property type="entry name" value="GIY-YIG endonuclease"/>
    <property type="match status" value="1"/>
</dbReference>
<dbReference type="Proteomes" id="UP000464378">
    <property type="component" value="Chromosome"/>
</dbReference>
<proteinExistence type="predicted"/>
<dbReference type="InterPro" id="IPR000305">
    <property type="entry name" value="GIY-YIG_endonuc"/>
</dbReference>
<evidence type="ECO:0000259" key="2">
    <source>
        <dbReference type="PROSITE" id="PS50151"/>
    </source>
</evidence>
<gene>
    <name evidence="4" type="ORF">GMBLW1_43320</name>
</gene>
<dbReference type="PANTHER" id="PTHR30562">
    <property type="entry name" value="UVRC/OXIDOREDUCTASE"/>
    <property type="match status" value="1"/>
</dbReference>